<organism evidence="3 4">
    <name type="scientific">Ancylostoma ceylanicum</name>
    <dbReference type="NCBI Taxonomy" id="53326"/>
    <lineage>
        <taxon>Eukaryota</taxon>
        <taxon>Metazoa</taxon>
        <taxon>Ecdysozoa</taxon>
        <taxon>Nematoda</taxon>
        <taxon>Chromadorea</taxon>
        <taxon>Rhabditida</taxon>
        <taxon>Rhabditina</taxon>
        <taxon>Rhabditomorpha</taxon>
        <taxon>Strongyloidea</taxon>
        <taxon>Ancylostomatidae</taxon>
        <taxon>Ancylostomatinae</taxon>
        <taxon>Ancylostoma</taxon>
    </lineage>
</organism>
<feature type="region of interest" description="Disordered" evidence="1">
    <location>
        <begin position="167"/>
        <end position="190"/>
    </location>
</feature>
<proteinExistence type="predicted"/>
<dbReference type="AlphaFoldDB" id="A0A016SD82"/>
<evidence type="ECO:0000256" key="1">
    <source>
        <dbReference type="SAM" id="MobiDB-lite"/>
    </source>
</evidence>
<feature type="transmembrane region" description="Helical" evidence="2">
    <location>
        <begin position="208"/>
        <end position="230"/>
    </location>
</feature>
<feature type="compositionally biased region" description="Basic and acidic residues" evidence="1">
    <location>
        <begin position="92"/>
        <end position="101"/>
    </location>
</feature>
<feature type="compositionally biased region" description="Low complexity" evidence="1">
    <location>
        <begin position="71"/>
        <end position="89"/>
    </location>
</feature>
<keyword evidence="2" id="KW-0472">Membrane</keyword>
<feature type="compositionally biased region" description="Basic and acidic residues" evidence="1">
    <location>
        <begin position="14"/>
        <end position="25"/>
    </location>
</feature>
<dbReference type="Proteomes" id="UP000024635">
    <property type="component" value="Unassembled WGS sequence"/>
</dbReference>
<feature type="region of interest" description="Disordered" evidence="1">
    <location>
        <begin position="1"/>
        <end position="126"/>
    </location>
</feature>
<keyword evidence="4" id="KW-1185">Reference proteome</keyword>
<dbReference type="EMBL" id="JARK01001585">
    <property type="protein sequence ID" value="EYB88326.1"/>
    <property type="molecule type" value="Genomic_DNA"/>
</dbReference>
<evidence type="ECO:0000313" key="4">
    <source>
        <dbReference type="Proteomes" id="UP000024635"/>
    </source>
</evidence>
<name>A0A016SD82_9BILA</name>
<dbReference type="OrthoDB" id="5824054at2759"/>
<feature type="compositionally biased region" description="Basic and acidic residues" evidence="1">
    <location>
        <begin position="34"/>
        <end position="49"/>
    </location>
</feature>
<gene>
    <name evidence="3" type="primary">Acey_s0249.g128</name>
    <name evidence="3" type="synonym">Acey-T02E1.6</name>
    <name evidence="3" type="ORF">Y032_0249g128</name>
</gene>
<feature type="transmembrane region" description="Helical" evidence="2">
    <location>
        <begin position="281"/>
        <end position="306"/>
    </location>
</feature>
<evidence type="ECO:0000256" key="2">
    <source>
        <dbReference type="SAM" id="Phobius"/>
    </source>
</evidence>
<keyword evidence="2" id="KW-0812">Transmembrane</keyword>
<sequence>MVECLPLLTDVTDDVGRQRCAAGKERTKKTHSSKRSETGSNDDKMENKAGSRKKKSGKSNDRQRARAKSNSLTSTSSVKDESSTSMTSGKSGGKEDAKANSDQKGSGLSPPRSPEAVVRGLGEQEIRTCPTAISSIREPSSMSGVFDKTQWERTRFAKEAAGFGSKSAENVDKTQQMEDKEPKGAKMPGESKQSITVRGEYLNERPRFTVILLGIELTWCVISLLVWGAAADNPVIPQILAIFNLLIVFLLILTCLSVEYFRFQVRREDTRSDTRYFVPYLWRYMLCEAHVARSVLLCANITIMVFDNDFDVGSVIVLAATPIHLIIASIHIFIALKPKRQ</sequence>
<protein>
    <submittedName>
        <fullName evidence="3">Uncharacterized protein</fullName>
    </submittedName>
</protein>
<comment type="caution">
    <text evidence="3">The sequence shown here is derived from an EMBL/GenBank/DDBJ whole genome shotgun (WGS) entry which is preliminary data.</text>
</comment>
<accession>A0A016SD82</accession>
<evidence type="ECO:0000313" key="3">
    <source>
        <dbReference type="EMBL" id="EYB88326.1"/>
    </source>
</evidence>
<keyword evidence="2" id="KW-1133">Transmembrane helix</keyword>
<feature type="transmembrane region" description="Helical" evidence="2">
    <location>
        <begin position="312"/>
        <end position="336"/>
    </location>
</feature>
<reference evidence="4" key="1">
    <citation type="journal article" date="2015" name="Nat. Genet.">
        <title>The genome and transcriptome of the zoonotic hookworm Ancylostoma ceylanicum identify infection-specific gene families.</title>
        <authorList>
            <person name="Schwarz E.M."/>
            <person name="Hu Y."/>
            <person name="Antoshechkin I."/>
            <person name="Miller M.M."/>
            <person name="Sternberg P.W."/>
            <person name="Aroian R.V."/>
        </authorList>
    </citation>
    <scope>NUCLEOTIDE SEQUENCE</scope>
    <source>
        <strain evidence="4">HY135</strain>
    </source>
</reference>
<feature type="compositionally biased region" description="Basic and acidic residues" evidence="1">
    <location>
        <begin position="169"/>
        <end position="184"/>
    </location>
</feature>
<feature type="transmembrane region" description="Helical" evidence="2">
    <location>
        <begin position="236"/>
        <end position="261"/>
    </location>
</feature>